<dbReference type="Pfam" id="PF20730">
    <property type="entry name" value="YetF_N"/>
    <property type="match status" value="1"/>
</dbReference>
<dbReference type="Proteomes" id="UP000194977">
    <property type="component" value="Unassembled WGS sequence"/>
</dbReference>
<feature type="domain" description="YetF-like N-terminal transmembrane" evidence="9">
    <location>
        <begin position="18"/>
        <end position="92"/>
    </location>
</feature>
<dbReference type="InterPro" id="IPR007353">
    <property type="entry name" value="DUF421"/>
</dbReference>
<evidence type="ECO:0000259" key="8">
    <source>
        <dbReference type="Pfam" id="PF04239"/>
    </source>
</evidence>
<evidence type="ECO:0000256" key="5">
    <source>
        <dbReference type="ARBA" id="ARBA00022989"/>
    </source>
</evidence>
<keyword evidence="4 7" id="KW-0812">Transmembrane</keyword>
<dbReference type="GO" id="GO:0005886">
    <property type="term" value="C:plasma membrane"/>
    <property type="evidence" value="ECO:0007669"/>
    <property type="project" value="UniProtKB-SubCell"/>
</dbReference>
<dbReference type="Proteomes" id="UP000194800">
    <property type="component" value="Unassembled WGS sequence"/>
</dbReference>
<gene>
    <name evidence="11" type="ORF">B6C91_11885</name>
    <name evidence="10" type="ORF">B6D08_09240</name>
</gene>
<organism evidence="10 13">
    <name type="scientific">Gilliamella apicola</name>
    <dbReference type="NCBI Taxonomy" id="1196095"/>
    <lineage>
        <taxon>Bacteria</taxon>
        <taxon>Pseudomonadati</taxon>
        <taxon>Pseudomonadota</taxon>
        <taxon>Gammaproteobacteria</taxon>
        <taxon>Orbales</taxon>
        <taxon>Orbaceae</taxon>
        <taxon>Gilliamella</taxon>
    </lineage>
</organism>
<evidence type="ECO:0000313" key="12">
    <source>
        <dbReference type="Proteomes" id="UP000194800"/>
    </source>
</evidence>
<reference evidence="12 13" key="1">
    <citation type="submission" date="2017-03" db="EMBL/GenBank/DDBJ databases">
        <title>Comparative genomics of honeybee gut symbionts reveal geographically distinct and subgroup specific antibiotic resistance.</title>
        <authorList>
            <person name="Ludvigsen J."/>
            <person name="Porcellato D."/>
            <person name="Labee-Lund T.M."/>
            <person name="Amdam G.V."/>
            <person name="Rudi K."/>
        </authorList>
    </citation>
    <scope>NUCLEOTIDE SEQUENCE [LARGE SCALE GENOMIC DNA]</scope>
    <source>
        <strain evidence="10 13">A-7-12</strain>
        <strain evidence="11 12">A-9-12</strain>
    </source>
</reference>
<feature type="domain" description="YetF C-terminal" evidence="8">
    <location>
        <begin position="95"/>
        <end position="212"/>
    </location>
</feature>
<feature type="transmembrane region" description="Helical" evidence="7">
    <location>
        <begin position="72"/>
        <end position="92"/>
    </location>
</feature>
<evidence type="ECO:0000313" key="10">
    <source>
        <dbReference type="EMBL" id="OTP98928.1"/>
    </source>
</evidence>
<dbReference type="OrthoDB" id="9778331at2"/>
<evidence type="ECO:0000256" key="6">
    <source>
        <dbReference type="ARBA" id="ARBA00023136"/>
    </source>
</evidence>
<comment type="subcellular location">
    <subcellularLocation>
        <location evidence="1">Cell membrane</location>
        <topology evidence="1">Multi-pass membrane protein</topology>
    </subcellularLocation>
</comment>
<dbReference type="Pfam" id="PF04239">
    <property type="entry name" value="DUF421"/>
    <property type="match status" value="1"/>
</dbReference>
<dbReference type="PANTHER" id="PTHR34582:SF6">
    <property type="entry name" value="UPF0702 TRANSMEMBRANE PROTEIN YCAP"/>
    <property type="match status" value="1"/>
</dbReference>
<accession>A0A242NGF7</accession>
<dbReference type="PANTHER" id="PTHR34582">
    <property type="entry name" value="UPF0702 TRANSMEMBRANE PROTEIN YCAP"/>
    <property type="match status" value="1"/>
</dbReference>
<evidence type="ECO:0000256" key="2">
    <source>
        <dbReference type="ARBA" id="ARBA00006448"/>
    </source>
</evidence>
<keyword evidence="5 7" id="KW-1133">Transmembrane helix</keyword>
<keyword evidence="12" id="KW-1185">Reference proteome</keyword>
<dbReference type="Gene3D" id="3.30.240.20">
    <property type="entry name" value="bsu07140 like domains"/>
    <property type="match status" value="2"/>
</dbReference>
<evidence type="ECO:0000256" key="7">
    <source>
        <dbReference type="SAM" id="Phobius"/>
    </source>
</evidence>
<evidence type="ECO:0000256" key="4">
    <source>
        <dbReference type="ARBA" id="ARBA00022692"/>
    </source>
</evidence>
<dbReference type="InterPro" id="IPR023090">
    <property type="entry name" value="UPF0702_alpha/beta_dom_sf"/>
</dbReference>
<keyword evidence="3" id="KW-1003">Cell membrane</keyword>
<feature type="transmembrane region" description="Helical" evidence="7">
    <location>
        <begin position="47"/>
        <end position="66"/>
    </location>
</feature>
<evidence type="ECO:0000256" key="3">
    <source>
        <dbReference type="ARBA" id="ARBA00022475"/>
    </source>
</evidence>
<dbReference type="EMBL" id="NARP01000023">
    <property type="protein sequence ID" value="OTP98928.1"/>
    <property type="molecule type" value="Genomic_DNA"/>
</dbReference>
<keyword evidence="6 7" id="KW-0472">Membrane</keyword>
<comment type="similarity">
    <text evidence="2">Belongs to the UPF0702 family.</text>
</comment>
<evidence type="ECO:0000313" key="11">
    <source>
        <dbReference type="EMBL" id="OTQ08581.1"/>
    </source>
</evidence>
<evidence type="ECO:0000259" key="9">
    <source>
        <dbReference type="Pfam" id="PF20730"/>
    </source>
</evidence>
<dbReference type="InterPro" id="IPR048454">
    <property type="entry name" value="YetF_N"/>
</dbReference>
<evidence type="ECO:0000313" key="13">
    <source>
        <dbReference type="Proteomes" id="UP000194977"/>
    </source>
</evidence>
<sequence>MYINLFWSNTKMNYYDFLVIALKLLVVFICIILFLKITGKTSLSQMSSIDFIGNMILGGIAGGIIYNPKLTVFDFLVVLIMWTAIMYTSNYLKKKSQNAKAFIVGNPIILMESGKIKLDAFTSVNLDFSSFAVLLRMKNIFTIHAVDKAILEPNGQLTVVKKGDKDISVLVLENENPNEDGLKSIGKDEDWLKSKLAEQGYANYEGLYCVEYYDERLFVIPSELVN</sequence>
<dbReference type="AlphaFoldDB" id="A0A242NGF7"/>
<name>A0A242NGF7_9GAMM</name>
<comment type="caution">
    <text evidence="10">The sequence shown here is derived from an EMBL/GenBank/DDBJ whole genome shotgun (WGS) entry which is preliminary data.</text>
</comment>
<evidence type="ECO:0008006" key="14">
    <source>
        <dbReference type="Google" id="ProtNLM"/>
    </source>
</evidence>
<proteinExistence type="inferred from homology"/>
<dbReference type="EMBL" id="NART01000077">
    <property type="protein sequence ID" value="OTQ08581.1"/>
    <property type="molecule type" value="Genomic_DNA"/>
</dbReference>
<evidence type="ECO:0000256" key="1">
    <source>
        <dbReference type="ARBA" id="ARBA00004651"/>
    </source>
</evidence>
<protein>
    <recommendedName>
        <fullName evidence="14">DUF421 domain-containing protein</fullName>
    </recommendedName>
</protein>
<feature type="transmembrane region" description="Helical" evidence="7">
    <location>
        <begin position="14"/>
        <end position="35"/>
    </location>
</feature>